<organism evidence="3 4">
    <name type="scientific">Candidatus Cryptobacteroides intestinavium</name>
    <dbReference type="NCBI Taxonomy" id="2840766"/>
    <lineage>
        <taxon>Bacteria</taxon>
        <taxon>Pseudomonadati</taxon>
        <taxon>Bacteroidota</taxon>
        <taxon>Bacteroidia</taxon>
        <taxon>Bacteroidales</taxon>
        <taxon>Candidatus Cryptobacteroides</taxon>
    </lineage>
</organism>
<reference evidence="3" key="1">
    <citation type="submission" date="2020-10" db="EMBL/GenBank/DDBJ databases">
        <authorList>
            <person name="Gilroy R."/>
        </authorList>
    </citation>
    <scope>NUCLEOTIDE SEQUENCE</scope>
    <source>
        <strain evidence="3">B1-20833</strain>
    </source>
</reference>
<dbReference type="Proteomes" id="UP000823661">
    <property type="component" value="Unassembled WGS sequence"/>
</dbReference>
<dbReference type="PROSITE" id="PS51186">
    <property type="entry name" value="GNAT"/>
    <property type="match status" value="1"/>
</dbReference>
<gene>
    <name evidence="3" type="ORF">IAC06_04950</name>
</gene>
<evidence type="ECO:0000313" key="4">
    <source>
        <dbReference type="Proteomes" id="UP000823661"/>
    </source>
</evidence>
<feature type="domain" description="N-acetyltransferase" evidence="2">
    <location>
        <begin position="10"/>
        <end position="95"/>
    </location>
</feature>
<dbReference type="InterPro" id="IPR031165">
    <property type="entry name" value="GNAT_YJDJ"/>
</dbReference>
<protein>
    <submittedName>
        <fullName evidence="3">N-acetyltransferase</fullName>
    </submittedName>
</protein>
<sequence>MKTDETIEIRHDKDGHRFYTIVDGNTAHVAYRIYDGVLDIRHTIVPEAIEGRGIASALVREAYDYAREEGLKPVATCRYAVTWLERHPEYNGHPGKDWCPDGSCGI</sequence>
<dbReference type="SUPFAM" id="SSF55729">
    <property type="entry name" value="Acyl-CoA N-acyltransferases (Nat)"/>
    <property type="match status" value="1"/>
</dbReference>
<name>A0A9D9ESG7_9BACT</name>
<reference evidence="3" key="2">
    <citation type="journal article" date="2021" name="PeerJ">
        <title>Extensive microbial diversity within the chicken gut microbiome revealed by metagenomics and culture.</title>
        <authorList>
            <person name="Gilroy R."/>
            <person name="Ravi A."/>
            <person name="Getino M."/>
            <person name="Pursley I."/>
            <person name="Horton D.L."/>
            <person name="Alikhan N.F."/>
            <person name="Baker D."/>
            <person name="Gharbi K."/>
            <person name="Hall N."/>
            <person name="Watson M."/>
            <person name="Adriaenssens E.M."/>
            <person name="Foster-Nyarko E."/>
            <person name="Jarju S."/>
            <person name="Secka A."/>
            <person name="Antonio M."/>
            <person name="Oren A."/>
            <person name="Chaudhuri R.R."/>
            <person name="La Ragione R."/>
            <person name="Hildebrand F."/>
            <person name="Pallen M.J."/>
        </authorList>
    </citation>
    <scope>NUCLEOTIDE SEQUENCE</scope>
    <source>
        <strain evidence="3">B1-20833</strain>
    </source>
</reference>
<dbReference type="AlphaFoldDB" id="A0A9D9ESG7"/>
<evidence type="ECO:0000313" key="3">
    <source>
        <dbReference type="EMBL" id="MBO8452213.1"/>
    </source>
</evidence>
<dbReference type="Gene3D" id="3.40.630.30">
    <property type="match status" value="1"/>
</dbReference>
<evidence type="ECO:0000259" key="2">
    <source>
        <dbReference type="PROSITE" id="PS51729"/>
    </source>
</evidence>
<dbReference type="InterPro" id="IPR016181">
    <property type="entry name" value="Acyl_CoA_acyltransferase"/>
</dbReference>
<dbReference type="Pfam" id="PF14542">
    <property type="entry name" value="Acetyltransf_CG"/>
    <property type="match status" value="1"/>
</dbReference>
<dbReference type="PROSITE" id="PS51729">
    <property type="entry name" value="GNAT_YJDJ"/>
    <property type="match status" value="1"/>
</dbReference>
<dbReference type="GO" id="GO:0016747">
    <property type="term" value="F:acyltransferase activity, transferring groups other than amino-acyl groups"/>
    <property type="evidence" value="ECO:0007669"/>
    <property type="project" value="InterPro"/>
</dbReference>
<evidence type="ECO:0000259" key="1">
    <source>
        <dbReference type="PROSITE" id="PS51186"/>
    </source>
</evidence>
<dbReference type="InterPro" id="IPR045057">
    <property type="entry name" value="Gcn5-rel_NAT"/>
</dbReference>
<dbReference type="CDD" id="cd04301">
    <property type="entry name" value="NAT_SF"/>
    <property type="match status" value="1"/>
</dbReference>
<comment type="caution">
    <text evidence="3">The sequence shown here is derived from an EMBL/GenBank/DDBJ whole genome shotgun (WGS) entry which is preliminary data.</text>
</comment>
<dbReference type="PANTHER" id="PTHR31435">
    <property type="entry name" value="PROTEIN NATD1"/>
    <property type="match status" value="1"/>
</dbReference>
<dbReference type="InterPro" id="IPR000182">
    <property type="entry name" value="GNAT_dom"/>
</dbReference>
<dbReference type="EMBL" id="JADIMI010000050">
    <property type="protein sequence ID" value="MBO8452213.1"/>
    <property type="molecule type" value="Genomic_DNA"/>
</dbReference>
<accession>A0A9D9ESG7</accession>
<feature type="domain" description="N-acetyltransferase" evidence="1">
    <location>
        <begin position="1"/>
        <end position="106"/>
    </location>
</feature>
<dbReference type="PANTHER" id="PTHR31435:SF9">
    <property type="entry name" value="PROTEIN NATD1"/>
    <property type="match status" value="1"/>
</dbReference>
<proteinExistence type="predicted"/>